<name>A0A2N5X1K7_9GAMM</name>
<dbReference type="Pfam" id="PF07719">
    <property type="entry name" value="TPR_2"/>
    <property type="match status" value="1"/>
</dbReference>
<dbReference type="Pfam" id="PF01841">
    <property type="entry name" value="Transglut_core"/>
    <property type="match status" value="1"/>
</dbReference>
<sequence>MVTRCAPGVSGCMVIAGALFLLCGCATGGPAALPLWQLPSLQYQGRETGVDELAARAPTPRLLDVDEAMQAFVQRYAGDASSSRQRLLSLHRAISGTATLGIEYDPAAEGSASQAFRSQQANCLSYANLFIALAREAGLDARYQWVDVRPTWTRMGERVAVRLHVNAVVHLNRRDRFMVDLDPLPARDITGSMEISDTDARALYHSNIAMDALADERLEEAWLHAMRALQLSPQMSHLWVNMGVVYRWSGQYDAAETAYSQALAIDDHERSAMNNLMVLYGLQGREKERAYWEARVERYRDTNPYYHAWLGDQAAEEGDWRGALVHYRDALALSPEDPELLFGLGVIYRELGELKAALRYVGEARDHASLMSRRKRYELEYEQLSQRRLAAH</sequence>
<proteinExistence type="predicted"/>
<dbReference type="InterPro" id="IPR011990">
    <property type="entry name" value="TPR-like_helical_dom_sf"/>
</dbReference>
<evidence type="ECO:0000313" key="6">
    <source>
        <dbReference type="Proteomes" id="UP000235005"/>
    </source>
</evidence>
<keyword evidence="6" id="KW-1185">Reference proteome</keyword>
<dbReference type="SUPFAM" id="SSF54001">
    <property type="entry name" value="Cysteine proteinases"/>
    <property type="match status" value="1"/>
</dbReference>
<gene>
    <name evidence="5" type="ORF">C0039_12620</name>
</gene>
<reference evidence="5 6" key="1">
    <citation type="submission" date="2018-01" db="EMBL/GenBank/DDBJ databases">
        <title>The draft genome sequence of Halioglobus lutimaris HF004.</title>
        <authorList>
            <person name="Du Z.-J."/>
            <person name="Shi M.-J."/>
        </authorList>
    </citation>
    <scope>NUCLEOTIDE SEQUENCE [LARGE SCALE GENOMIC DNA]</scope>
    <source>
        <strain evidence="5 6">HF004</strain>
    </source>
</reference>
<comment type="caution">
    <text evidence="5">The sequence shown here is derived from an EMBL/GenBank/DDBJ whole genome shotgun (WGS) entry which is preliminary data.</text>
</comment>
<feature type="repeat" description="TPR" evidence="3">
    <location>
        <begin position="236"/>
        <end position="269"/>
    </location>
</feature>
<dbReference type="SMART" id="SM00028">
    <property type="entry name" value="TPR"/>
    <property type="match status" value="4"/>
</dbReference>
<dbReference type="EMBL" id="PKUS01000015">
    <property type="protein sequence ID" value="PLW68377.1"/>
    <property type="molecule type" value="Genomic_DNA"/>
</dbReference>
<dbReference type="InterPro" id="IPR019734">
    <property type="entry name" value="TPR_rpt"/>
</dbReference>
<evidence type="ECO:0000259" key="4">
    <source>
        <dbReference type="Pfam" id="PF01841"/>
    </source>
</evidence>
<dbReference type="PROSITE" id="PS50005">
    <property type="entry name" value="TPR"/>
    <property type="match status" value="1"/>
</dbReference>
<evidence type="ECO:0000313" key="5">
    <source>
        <dbReference type="EMBL" id="PLW68377.1"/>
    </source>
</evidence>
<protein>
    <submittedName>
        <fullName evidence="5">Tetratricopeptide repeat protein</fullName>
    </submittedName>
</protein>
<dbReference type="PROSITE" id="PS51257">
    <property type="entry name" value="PROKAR_LIPOPROTEIN"/>
    <property type="match status" value="1"/>
</dbReference>
<keyword evidence="2 3" id="KW-0802">TPR repeat</keyword>
<dbReference type="Pfam" id="PF13414">
    <property type="entry name" value="TPR_11"/>
    <property type="match status" value="1"/>
</dbReference>
<dbReference type="PANTHER" id="PTHR12558:SF13">
    <property type="entry name" value="CELL DIVISION CYCLE PROTEIN 27 HOMOLOG"/>
    <property type="match status" value="1"/>
</dbReference>
<evidence type="ECO:0000256" key="1">
    <source>
        <dbReference type="ARBA" id="ARBA00022737"/>
    </source>
</evidence>
<organism evidence="5 6">
    <name type="scientific">Pseudohalioglobus lutimaris</name>
    <dbReference type="NCBI Taxonomy" id="1737061"/>
    <lineage>
        <taxon>Bacteria</taxon>
        <taxon>Pseudomonadati</taxon>
        <taxon>Pseudomonadota</taxon>
        <taxon>Gammaproteobacteria</taxon>
        <taxon>Cellvibrionales</taxon>
        <taxon>Halieaceae</taxon>
        <taxon>Pseudohalioglobus</taxon>
    </lineage>
</organism>
<dbReference type="InterPro" id="IPR013105">
    <property type="entry name" value="TPR_2"/>
</dbReference>
<dbReference type="Proteomes" id="UP000235005">
    <property type="component" value="Unassembled WGS sequence"/>
</dbReference>
<dbReference type="PANTHER" id="PTHR12558">
    <property type="entry name" value="CELL DIVISION CYCLE 16,23,27"/>
    <property type="match status" value="1"/>
</dbReference>
<evidence type="ECO:0000256" key="3">
    <source>
        <dbReference type="PROSITE-ProRule" id="PRU00339"/>
    </source>
</evidence>
<dbReference type="SUPFAM" id="SSF48452">
    <property type="entry name" value="TPR-like"/>
    <property type="match status" value="1"/>
</dbReference>
<dbReference type="AlphaFoldDB" id="A0A2N5X1K7"/>
<evidence type="ECO:0000256" key="2">
    <source>
        <dbReference type="ARBA" id="ARBA00022803"/>
    </source>
</evidence>
<feature type="domain" description="Transglutaminase-like" evidence="4">
    <location>
        <begin position="72"/>
        <end position="153"/>
    </location>
</feature>
<dbReference type="InterPro" id="IPR002931">
    <property type="entry name" value="Transglutaminase-like"/>
</dbReference>
<dbReference type="InterPro" id="IPR038765">
    <property type="entry name" value="Papain-like_cys_pep_sf"/>
</dbReference>
<keyword evidence="1" id="KW-0677">Repeat</keyword>
<dbReference type="Gene3D" id="3.10.620.30">
    <property type="match status" value="1"/>
</dbReference>
<dbReference type="Gene3D" id="1.25.40.10">
    <property type="entry name" value="Tetratricopeptide repeat domain"/>
    <property type="match status" value="2"/>
</dbReference>
<accession>A0A2N5X1K7</accession>